<proteinExistence type="predicted"/>
<keyword evidence="2" id="KW-1185">Reference proteome</keyword>
<name>A0A9P7XLP5_9FUNG</name>
<protein>
    <submittedName>
        <fullName evidence="1">Uncharacterized protein</fullName>
    </submittedName>
</protein>
<evidence type="ECO:0000313" key="2">
    <source>
        <dbReference type="Proteomes" id="UP000707451"/>
    </source>
</evidence>
<organism evidence="1 2">
    <name type="scientific">Linnemannia hyalina</name>
    <dbReference type="NCBI Taxonomy" id="64524"/>
    <lineage>
        <taxon>Eukaryota</taxon>
        <taxon>Fungi</taxon>
        <taxon>Fungi incertae sedis</taxon>
        <taxon>Mucoromycota</taxon>
        <taxon>Mortierellomycotina</taxon>
        <taxon>Mortierellomycetes</taxon>
        <taxon>Mortierellales</taxon>
        <taxon>Mortierellaceae</taxon>
        <taxon>Linnemannia</taxon>
    </lineage>
</organism>
<reference evidence="1" key="1">
    <citation type="submission" date="2021-06" db="EMBL/GenBank/DDBJ databases">
        <title>Genome Sequence of Mortierella hyaline Strain SCG-10, a Cold-Adapted, Nitrate-Reducing Fungus Isolated from Soil in Minnesota, USA.</title>
        <authorList>
            <person name="Aldossari N."/>
        </authorList>
    </citation>
    <scope>NUCLEOTIDE SEQUENCE</scope>
    <source>
        <strain evidence="1">SCG-10</strain>
    </source>
</reference>
<dbReference type="OrthoDB" id="2441069at2759"/>
<sequence length="271" mass="29886">MRRTLLDFSLVGLFAFLGTWIPPTLTSAAPLQSAFPRHHSHTATTAIDDNGIIYLPANKTRILDDMNTQMQGIIDQELEFTYDHTKYLLVLHETMCKQPSNSDLIYYYCVVEVLTSPVIELIPAKQVSKAIACSTPTCVIGLFQSVTVVSTHSTEVGLSVQTDAKPFEAGLTLNKSFLGYGYSVSNQATIDLNHNLDLKYGETGFVALVNAQASAKVRIRACKCQMGIEYSTCMILCRVLPGKYAVDETAFHEAIILQGRTAKTLVSFIYL</sequence>
<comment type="caution">
    <text evidence="1">The sequence shown here is derived from an EMBL/GenBank/DDBJ whole genome shotgun (WGS) entry which is preliminary data.</text>
</comment>
<accession>A0A9P7XLP5</accession>
<gene>
    <name evidence="1" type="ORF">KI688_004248</name>
</gene>
<dbReference type="EMBL" id="JAHRHY010000016">
    <property type="protein sequence ID" value="KAG9063366.1"/>
    <property type="molecule type" value="Genomic_DNA"/>
</dbReference>
<dbReference type="Proteomes" id="UP000707451">
    <property type="component" value="Unassembled WGS sequence"/>
</dbReference>
<dbReference type="AlphaFoldDB" id="A0A9P7XLP5"/>
<evidence type="ECO:0000313" key="1">
    <source>
        <dbReference type="EMBL" id="KAG9063366.1"/>
    </source>
</evidence>